<evidence type="ECO:0000313" key="7">
    <source>
        <dbReference type="Proteomes" id="UP001314229"/>
    </source>
</evidence>
<feature type="region of interest" description="Disordered" evidence="2">
    <location>
        <begin position="2298"/>
        <end position="2350"/>
    </location>
</feature>
<feature type="compositionally biased region" description="Polar residues" evidence="2">
    <location>
        <begin position="2523"/>
        <end position="2535"/>
    </location>
</feature>
<feature type="region of interest" description="Disordered" evidence="2">
    <location>
        <begin position="1419"/>
        <end position="1445"/>
    </location>
</feature>
<dbReference type="GO" id="GO:0045814">
    <property type="term" value="P:negative regulation of gene expression, epigenetic"/>
    <property type="evidence" value="ECO:0007669"/>
    <property type="project" value="InterPro"/>
</dbReference>
<feature type="compositionally biased region" description="Polar residues" evidence="2">
    <location>
        <begin position="2544"/>
        <end position="2555"/>
    </location>
</feature>
<feature type="region of interest" description="Disordered" evidence="2">
    <location>
        <begin position="1056"/>
        <end position="1094"/>
    </location>
</feature>
<dbReference type="GO" id="GO:0005654">
    <property type="term" value="C:nucleoplasm"/>
    <property type="evidence" value="ECO:0007669"/>
    <property type="project" value="TreeGrafter"/>
</dbReference>
<feature type="compositionally biased region" description="Polar residues" evidence="2">
    <location>
        <begin position="1419"/>
        <end position="1436"/>
    </location>
</feature>
<feature type="compositionally biased region" description="Low complexity" evidence="2">
    <location>
        <begin position="2321"/>
        <end position="2331"/>
    </location>
</feature>
<evidence type="ECO:0000259" key="4">
    <source>
        <dbReference type="Pfam" id="PF23314"/>
    </source>
</evidence>
<feature type="region of interest" description="Disordered" evidence="2">
    <location>
        <begin position="876"/>
        <end position="959"/>
    </location>
</feature>
<evidence type="ECO:0000259" key="5">
    <source>
        <dbReference type="Pfam" id="PF24630"/>
    </source>
</evidence>
<organism evidence="6 7">
    <name type="scientific">Scomber scombrus</name>
    <name type="common">Atlantic mackerel</name>
    <name type="synonym">Scomber vernalis</name>
    <dbReference type="NCBI Taxonomy" id="13677"/>
    <lineage>
        <taxon>Eukaryota</taxon>
        <taxon>Metazoa</taxon>
        <taxon>Chordata</taxon>
        <taxon>Craniata</taxon>
        <taxon>Vertebrata</taxon>
        <taxon>Euteleostomi</taxon>
        <taxon>Actinopterygii</taxon>
        <taxon>Neopterygii</taxon>
        <taxon>Teleostei</taxon>
        <taxon>Neoteleostei</taxon>
        <taxon>Acanthomorphata</taxon>
        <taxon>Pelagiaria</taxon>
        <taxon>Scombriformes</taxon>
        <taxon>Scombridae</taxon>
        <taxon>Scomber</taxon>
    </lineage>
</organism>
<feature type="region of interest" description="Disordered" evidence="2">
    <location>
        <begin position="2399"/>
        <end position="2424"/>
    </location>
</feature>
<feature type="compositionally biased region" description="Polar residues" evidence="2">
    <location>
        <begin position="901"/>
        <end position="913"/>
    </location>
</feature>
<dbReference type="PANTHER" id="PTHR16207">
    <property type="entry name" value="SET DOMAIN-CONTAINING PROTEIN"/>
    <property type="match status" value="1"/>
</dbReference>
<feature type="region of interest" description="Disordered" evidence="2">
    <location>
        <begin position="1577"/>
        <end position="1645"/>
    </location>
</feature>
<dbReference type="PANTHER" id="PTHR16207:SF10">
    <property type="entry name" value="PROTEIN TASOR 2"/>
    <property type="match status" value="1"/>
</dbReference>
<feature type="compositionally biased region" description="Polar residues" evidence="2">
    <location>
        <begin position="2337"/>
        <end position="2350"/>
    </location>
</feature>
<feature type="domain" description="TASOR pseudo-PARP" evidence="3">
    <location>
        <begin position="71"/>
        <end position="213"/>
    </location>
</feature>
<keyword evidence="7" id="KW-1185">Reference proteome</keyword>
<feature type="region of interest" description="Disordered" evidence="2">
    <location>
        <begin position="991"/>
        <end position="1011"/>
    </location>
</feature>
<reference evidence="6 7" key="1">
    <citation type="submission" date="2024-01" db="EMBL/GenBank/DDBJ databases">
        <authorList>
            <person name="Alioto T."/>
            <person name="Alioto T."/>
            <person name="Gomez Garrido J."/>
        </authorList>
    </citation>
    <scope>NUCLEOTIDE SEQUENCE [LARGE SCALE GENOMIC DNA]</scope>
</reference>
<accession>A0AAV1NTS2</accession>
<gene>
    <name evidence="6" type="ORF">FSCOSCO3_A013192</name>
</gene>
<feature type="compositionally biased region" description="Basic and acidic residues" evidence="2">
    <location>
        <begin position="1056"/>
        <end position="1080"/>
    </location>
</feature>
<dbReference type="InterPro" id="IPR046432">
    <property type="entry name" value="TASOR"/>
</dbReference>
<comment type="similarity">
    <text evidence="1">Belongs to the TASOR family.</text>
</comment>
<evidence type="ECO:0000259" key="3">
    <source>
        <dbReference type="Pfam" id="PF12509"/>
    </source>
</evidence>
<comment type="caution">
    <text evidence="6">The sequence shown here is derived from an EMBL/GenBank/DDBJ whole genome shotgun (WGS) entry which is preliminary data.</text>
</comment>
<dbReference type="Pfam" id="PF23314">
    <property type="entry name" value="TASOR_alpha-beta"/>
    <property type="match status" value="1"/>
</dbReference>
<proteinExistence type="inferred from homology"/>
<evidence type="ECO:0000313" key="6">
    <source>
        <dbReference type="EMBL" id="CAK6961651.1"/>
    </source>
</evidence>
<dbReference type="EMBL" id="CAWUFR010000051">
    <property type="protein sequence ID" value="CAK6961651.1"/>
    <property type="molecule type" value="Genomic_DNA"/>
</dbReference>
<name>A0AAV1NTS2_SCOSC</name>
<feature type="compositionally biased region" description="Basic and acidic residues" evidence="2">
    <location>
        <begin position="1000"/>
        <end position="1011"/>
    </location>
</feature>
<evidence type="ECO:0000256" key="2">
    <source>
        <dbReference type="SAM" id="MobiDB-lite"/>
    </source>
</evidence>
<evidence type="ECO:0000256" key="1">
    <source>
        <dbReference type="ARBA" id="ARBA00008058"/>
    </source>
</evidence>
<feature type="compositionally biased region" description="Basic and acidic residues" evidence="2">
    <location>
        <begin position="2302"/>
        <end position="2316"/>
    </location>
</feature>
<feature type="compositionally biased region" description="Basic and acidic residues" evidence="2">
    <location>
        <begin position="1594"/>
        <end position="1639"/>
    </location>
</feature>
<dbReference type="Proteomes" id="UP001314229">
    <property type="component" value="Unassembled WGS sequence"/>
</dbReference>
<feature type="domain" description="TASOR alpha/beta" evidence="4">
    <location>
        <begin position="2962"/>
        <end position="3055"/>
    </location>
</feature>
<dbReference type="InterPro" id="IPR056242">
    <property type="entry name" value="PIN_TASOR"/>
</dbReference>
<dbReference type="InterPro" id="IPR056243">
    <property type="entry name" value="TASOR_ab_dom"/>
</dbReference>
<dbReference type="Pfam" id="PF24630">
    <property type="entry name" value="PIN_TASOR"/>
    <property type="match status" value="1"/>
</dbReference>
<dbReference type="InterPro" id="IPR022188">
    <property type="entry name" value="TASOR_DUF3715"/>
</dbReference>
<feature type="region of interest" description="Disordered" evidence="2">
    <location>
        <begin position="2523"/>
        <end position="2555"/>
    </location>
</feature>
<feature type="region of interest" description="Disordered" evidence="2">
    <location>
        <begin position="1173"/>
        <end position="1193"/>
    </location>
</feature>
<protein>
    <submittedName>
        <fullName evidence="6">Uncharacterized protein LOC128358393</fullName>
    </submittedName>
</protein>
<dbReference type="Pfam" id="PF12509">
    <property type="entry name" value="DUF3715"/>
    <property type="match status" value="1"/>
</dbReference>
<feature type="domain" description="TASOR PIN" evidence="5">
    <location>
        <begin position="3059"/>
        <end position="3195"/>
    </location>
</feature>
<sequence>MESGTDGASTKGVFIPVPESCDDFKNNILAPLQSAYLYEESKQSFRYKSAVLIRNSALEEKYNAFREKRREIGYSEEDLEETYGFLLFDDVNKANALGETSVLTGNSSCTTLGDPLKGVYISMYSDCLDLNRWYHGKSGYIAIIRLTKGRVNKVLENYTQNLTAPTAGFDCHVSEQLPSVSAKTSSFLAFERTQYYLYELLDDGSNETAQSPSLACPFAIVAFSYTDTKTTHLLYLIIFIPVSHYMPWGGQLQIGTQLYDVRLKSPVGAIIPAKLPPVVKVDRAISMLDLRQLLPRAVFETCFSGEVFLDSLYCILCELVSSVAEGTSSLSVLLQQIKEKDLALTFPLNDGGFLILLHSTHFLTYDDTGSSAADVLQGLFVFPDSRVIQRDTKLGQKKPFMSSEILRVLPVLSYAEGEVEKTPIDPSEDLCDVLVQHMQSYAALINPGLASSPSREASIFPDQYDVPDAHKHLYTSPEWTNRAWQSIRLYLSKPISFQLPVSKASEILAAGQEERREDLDDDVYICLSSPEEAPACPVSIGSEDQLAGQISPANIETNVDSCITSAEAQVNLTVSQNVVPNDLQAGDATKDTEKSDLTELIKTDDMGAKTCLPPPTADDLRAELIVSITSAERTVTDESLTVISTVSATKHNDFQLPGFSTAKLQTAGVNSLNDDTVITKRVLGCPEVPIPTKTRQRKVRRGRYKARKKASKELVETLSLQTLKIPMEDNNFKSQRDDKATEPLAQSQLNKPPVIDWRKRPRNKRKYRLSSTSRILRSATVSLAVAEEKKTESGKETFENTISMELDTCSLRKKTERWDLKPVISKCGRILVPHGTVDFADQIKSLKDKFQSTKAAQIQEEMLVDVLANTHGAVEMEQKSSAAPETAEDKEEVTESKDGRNNIQNVVDSQVNPEHSILRQLDAGNGSLTLNSESSEQSSEKDSIQTPPSKAVKKKPTDSITHTKGEFLLRKLKSVLSRGKRKTDLLISNKTADTAQETEPCLKKSKGDSDTETLRSMDAITGVQKTNVGVKEVSKMLSVDPLFAFALGLTPKETPDMVKKTEGQDTQLKKDTSETHEQTISEKQPQILQRPPSIFPRRGRIKTLKKHQDIPAEYIKKKWWLHFQTPACYASEKLKNKECTRDNSVRKTVKEKMQTACSSTDALNLLADLALGASNDQVPPQPNPELERKPESSLKKCALTKDVTSAEQESVLHALLRKSTARPIHPLESPSPNHLVGGSELVDLVSKEHAYSLPPSSSLLLGLPGTPFQVSPISGSTRLLHRHQTKYGIGIQTLHPSVGREDRGNRTPKSLKKHMVFRTKFRNSRIFDNKDGSLQITRQWKENYDFNLDSKFSTDLKEKAIVRALHGPWDFSIQEPIEEFRLIIHMWIGLFYSRSTARLFHLESNFTYPCSAESDPLVTSSGTVSAPAQSDINGNSFDPLGSLPNTSDLPVEDALDLSKKDTSVMDQESQILDLSLRNSKAGIVISDLQVNRKETSVPREQKEATETLNLLKSSVRLHECHRNVVEIINVVNDVGSIYESKTTCIPLENIGFLEHINLPSVKGDGTVIPVQEEISVQPEDHGTTSGIGQMRHGSNNEKTERKDGMAKSEATEKRLMQRHGMDSSKSMADKQVDPNKEAGDTAYTVEHNVTKSKDGENWEVKENPYEEGHIQPSPEMCTGDDSTNKESGIVWDGNLLEDEKQLATEGPKAVSPGQAEKANEDQYCCIGHEDKVIEDENNFEKESGLDEKDSCISDMADGRDLNDQLLPMICDSPDSVKGDCVTKCNHQQPLDEQPPQADSRKDVCHDLDLRKPCANGSALTDEQALQVKTPDTTSGMDAIHNELAVGSDSDCFVDKAHLKKAALTMSDESTYSLKGYYADGSIPQTKDNVETGRKNNLEVRQTLYQEGNLEPFPKVMHTGDDLTNKELGTACNGNILEDERQLATEEPKAVSPGQARNGNEDEDCCIGHEDKAIEDENCFDKENGLDEKDSCILAKEEGRDLSVQLVPMMCESPDSVKEDCLTRCNHQEPLDERQNQADSTTDVCHDLELRELSANGNALTEKNAISDKAPDILSGMVPCHNEPAVEVNSETYICLIDKVHFKKAALAMSDESTCSLEESCARGSVPQTKDNVETGSQNKVRFRPSCNVHENQDTKSIEAEGNADNTTQKEPFHQQSPLPHCEVKREAEVTLTEETVWNRDKTNDGLEKIHSAVVIPFIGMDTSGEDTKQPRVLPSQGKVEEVADGQKEIPFISDTTFPNAILPIQEYSTSQMYRKEAELSARKTSLLDVRETNQPVVLGSESDDRCPTPTMDEKPYKYIPSSGTSSTSAFSDGETCKNVTQKYRSRSSTPIKDEVPLEQKHCHTSTLNSDHNPPCGLHPDLELRTLRVLQSIDKFFSKASHTDKSSQNETAVMKHSLDQTPNPSSKYTPTCLALGNTAAEVTDKTINNTKPVVVAACTSQELSTESSDHSLISPFKSKLEEVLGVKLQLKKTDSTVHQQYFEKIGKSQETSVRQDYCHPYRSLSSTESLQTTKPNIDQHRHKTTSQTQLTYEPRSYSQRPIMAVKPSKSDESQAECICIEEQIKNASKNKKAKIPVVTYITSTPMLSERKTEDFKGYLKRLNYDNWEASELPSKRSWLSNVNNSKSNDKDRAKFALEDLSCQYQGTGISKLNISSSTSIQSFESANSSSKLDDGNQRLLTYSSVEKVRQTTKENIKMDQINCSGALALLVDYNDDSETDESLVLGPQSSLACTIYNKSQESSNSFLEKLSQRCLQDDPTQASLEQECLIFSEQMKQLLKRSEGGPPCQQDTHNKLKFPCVTPMSVHFSNLEEQEEFLDHLVAPSLVGLKIMVDMSDRKSLADTTEEEKTLHPERMSKATGNELEYAGVADVTAECTTLYEEMMNNVCAGTKVLSKAKTSQMGRIYPKTEPSDPFDFCGQMKRKLDESFRNNLNSVVKKSCRTKYRFYILVTSGDAFFEETKAQLEAEGHTAVQPSQFFLGEDSSSSLLIILRNEDIAEHICEVPHLLELKKSPGVQFAGIDEPDDVVNLTHQELFMRGGFIMLDKAALEPLSLCNMKKMSEILQELSRTGKWKWMLHYRDSRRLKENARLSAEAKEKKHFLNWCQETGLVEVLPYHECDLVTRDKPDYFSCLVRLQVQNVSARYPVFVTDMTTDAAFGKNGILTLTVNSFLTNSPSETFTV</sequence>